<feature type="region of interest" description="Disordered" evidence="2">
    <location>
        <begin position="18"/>
        <end position="37"/>
    </location>
</feature>
<feature type="compositionally biased region" description="Basic and acidic residues" evidence="2">
    <location>
        <begin position="98"/>
        <end position="107"/>
    </location>
</feature>
<dbReference type="InterPro" id="IPR036629">
    <property type="entry name" value="YjbJ_sf"/>
</dbReference>
<dbReference type="Gene3D" id="1.10.1470.10">
    <property type="entry name" value="YjbJ"/>
    <property type="match status" value="1"/>
</dbReference>
<dbReference type="AlphaFoldDB" id="A0A916S1B7"/>
<sequence length="107" mass="11905">MNKDQISGKVEQLIGKVKQKAGESTGNQRIANQGVADQIRGSAKETWGHIKDTANEIKETAEAKHQADQDRARDSIASGTQSLKDRIADNLDNIQNDQRVEREHIKE</sequence>
<dbReference type="InterPro" id="IPR008462">
    <property type="entry name" value="CsbD"/>
</dbReference>
<evidence type="ECO:0000256" key="2">
    <source>
        <dbReference type="SAM" id="MobiDB-lite"/>
    </source>
</evidence>
<dbReference type="Proteomes" id="UP000648801">
    <property type="component" value="Unassembled WGS sequence"/>
</dbReference>
<feature type="compositionally biased region" description="Basic and acidic residues" evidence="2">
    <location>
        <begin position="60"/>
        <end position="74"/>
    </location>
</feature>
<feature type="domain" description="CsbD-like" evidence="3">
    <location>
        <begin position="4"/>
        <end position="55"/>
    </location>
</feature>
<reference evidence="4" key="2">
    <citation type="submission" date="2020-09" db="EMBL/GenBank/DDBJ databases">
        <authorList>
            <person name="Sun Q."/>
            <person name="Zhou Y."/>
        </authorList>
    </citation>
    <scope>NUCLEOTIDE SEQUENCE</scope>
    <source>
        <strain evidence="4">CGMCC 1.15447</strain>
    </source>
</reference>
<name>A0A916S1B7_9BACT</name>
<proteinExistence type="inferred from homology"/>
<dbReference type="EMBL" id="BMJB01000003">
    <property type="protein sequence ID" value="GGA76753.1"/>
    <property type="molecule type" value="Genomic_DNA"/>
</dbReference>
<comment type="caution">
    <text evidence="4">The sequence shown here is derived from an EMBL/GenBank/DDBJ whole genome shotgun (WGS) entry which is preliminary data.</text>
</comment>
<evidence type="ECO:0000313" key="5">
    <source>
        <dbReference type="Proteomes" id="UP000648801"/>
    </source>
</evidence>
<dbReference type="Pfam" id="PF05532">
    <property type="entry name" value="CsbD"/>
    <property type="match status" value="1"/>
</dbReference>
<comment type="similarity">
    <text evidence="1">Belongs to the UPF0337 (CsbD) family.</text>
</comment>
<evidence type="ECO:0000259" key="3">
    <source>
        <dbReference type="Pfam" id="PF05532"/>
    </source>
</evidence>
<keyword evidence="5" id="KW-1185">Reference proteome</keyword>
<gene>
    <name evidence="4" type="ORF">GCM10011507_30060</name>
</gene>
<evidence type="ECO:0000313" key="4">
    <source>
        <dbReference type="EMBL" id="GGA76753.1"/>
    </source>
</evidence>
<feature type="compositionally biased region" description="Polar residues" evidence="2">
    <location>
        <begin position="22"/>
        <end position="31"/>
    </location>
</feature>
<protein>
    <recommendedName>
        <fullName evidence="3">CsbD-like domain-containing protein</fullName>
    </recommendedName>
</protein>
<dbReference type="SUPFAM" id="SSF69047">
    <property type="entry name" value="Hypothetical protein YjbJ"/>
    <property type="match status" value="1"/>
</dbReference>
<dbReference type="RefSeq" id="WP_188760365.1">
    <property type="nucleotide sequence ID" value="NZ_BMJB01000003.1"/>
</dbReference>
<accession>A0A916S1B7</accession>
<feature type="region of interest" description="Disordered" evidence="2">
    <location>
        <begin position="60"/>
        <end position="107"/>
    </location>
</feature>
<organism evidence="4 5">
    <name type="scientific">Edaphobacter acidisoli</name>
    <dbReference type="NCBI Taxonomy" id="2040573"/>
    <lineage>
        <taxon>Bacteria</taxon>
        <taxon>Pseudomonadati</taxon>
        <taxon>Acidobacteriota</taxon>
        <taxon>Terriglobia</taxon>
        <taxon>Terriglobales</taxon>
        <taxon>Acidobacteriaceae</taxon>
        <taxon>Edaphobacter</taxon>
    </lineage>
</organism>
<evidence type="ECO:0000256" key="1">
    <source>
        <dbReference type="ARBA" id="ARBA00009129"/>
    </source>
</evidence>
<reference evidence="4" key="1">
    <citation type="journal article" date="2014" name="Int. J. Syst. Evol. Microbiol.">
        <title>Complete genome sequence of Corynebacterium casei LMG S-19264T (=DSM 44701T), isolated from a smear-ripened cheese.</title>
        <authorList>
            <consortium name="US DOE Joint Genome Institute (JGI-PGF)"/>
            <person name="Walter F."/>
            <person name="Albersmeier A."/>
            <person name="Kalinowski J."/>
            <person name="Ruckert C."/>
        </authorList>
    </citation>
    <scope>NUCLEOTIDE SEQUENCE</scope>
    <source>
        <strain evidence="4">CGMCC 1.15447</strain>
    </source>
</reference>